<gene>
    <name evidence="2" type="ORF">CINCED_3A002577</name>
</gene>
<name>A0A5E4M3H4_9HEMI</name>
<evidence type="ECO:0000313" key="2">
    <source>
        <dbReference type="EMBL" id="VVC26763.1"/>
    </source>
</evidence>
<evidence type="ECO:0000256" key="1">
    <source>
        <dbReference type="SAM" id="MobiDB-lite"/>
    </source>
</evidence>
<dbReference type="Proteomes" id="UP000325440">
    <property type="component" value="Unassembled WGS sequence"/>
</dbReference>
<protein>
    <submittedName>
        <fullName evidence="2">Uncharacterized protein</fullName>
    </submittedName>
</protein>
<reference evidence="2 3" key="1">
    <citation type="submission" date="2019-08" db="EMBL/GenBank/DDBJ databases">
        <authorList>
            <person name="Alioto T."/>
            <person name="Alioto T."/>
            <person name="Gomez Garrido J."/>
        </authorList>
    </citation>
    <scope>NUCLEOTIDE SEQUENCE [LARGE SCALE GENOMIC DNA]</scope>
</reference>
<feature type="region of interest" description="Disordered" evidence="1">
    <location>
        <begin position="1"/>
        <end position="31"/>
    </location>
</feature>
<evidence type="ECO:0000313" key="3">
    <source>
        <dbReference type="Proteomes" id="UP000325440"/>
    </source>
</evidence>
<accession>A0A5E4M3H4</accession>
<organism evidence="2 3">
    <name type="scientific">Cinara cedri</name>
    <dbReference type="NCBI Taxonomy" id="506608"/>
    <lineage>
        <taxon>Eukaryota</taxon>
        <taxon>Metazoa</taxon>
        <taxon>Ecdysozoa</taxon>
        <taxon>Arthropoda</taxon>
        <taxon>Hexapoda</taxon>
        <taxon>Insecta</taxon>
        <taxon>Pterygota</taxon>
        <taxon>Neoptera</taxon>
        <taxon>Paraneoptera</taxon>
        <taxon>Hemiptera</taxon>
        <taxon>Sternorrhyncha</taxon>
        <taxon>Aphidomorpha</taxon>
        <taxon>Aphidoidea</taxon>
        <taxon>Aphididae</taxon>
        <taxon>Lachninae</taxon>
        <taxon>Cinara</taxon>
    </lineage>
</organism>
<dbReference type="AlphaFoldDB" id="A0A5E4M3H4"/>
<proteinExistence type="predicted"/>
<dbReference type="EMBL" id="CABPRJ010000045">
    <property type="protein sequence ID" value="VVC26763.1"/>
    <property type="molecule type" value="Genomic_DNA"/>
</dbReference>
<keyword evidence="3" id="KW-1185">Reference proteome</keyword>
<sequence>MNGNRKIEGQPKQVGSAGRHKMRRTNHAPTSTPTCLNCPTLCTATMADAIEAAKYIGRTKYNNRLDQHLQ</sequence>